<keyword evidence="7" id="KW-0175">Coiled coil</keyword>
<dbReference type="Gene3D" id="3.30.565.10">
    <property type="entry name" value="Histidine kinase-like ATPase, C-terminal domain"/>
    <property type="match status" value="1"/>
</dbReference>
<dbReference type="InterPro" id="IPR005467">
    <property type="entry name" value="His_kinase_dom"/>
</dbReference>
<evidence type="ECO:0000256" key="6">
    <source>
        <dbReference type="ARBA" id="ARBA00022777"/>
    </source>
</evidence>
<evidence type="ECO:0000259" key="10">
    <source>
        <dbReference type="PROSITE" id="PS50885"/>
    </source>
</evidence>
<dbReference type="Pfam" id="PF00672">
    <property type="entry name" value="HAMP"/>
    <property type="match status" value="1"/>
</dbReference>
<dbReference type="SUPFAM" id="SSF55874">
    <property type="entry name" value="ATPase domain of HSP90 chaperone/DNA topoisomerase II/histidine kinase"/>
    <property type="match status" value="1"/>
</dbReference>
<dbReference type="InterPro" id="IPR004358">
    <property type="entry name" value="Sig_transdc_His_kin-like_C"/>
</dbReference>
<evidence type="ECO:0000256" key="8">
    <source>
        <dbReference type="SAM" id="Phobius"/>
    </source>
</evidence>
<evidence type="ECO:0000313" key="11">
    <source>
        <dbReference type="EMBL" id="GAA3926791.1"/>
    </source>
</evidence>
<comment type="catalytic activity">
    <reaction evidence="1">
        <text>ATP + protein L-histidine = ADP + protein N-phospho-L-histidine.</text>
        <dbReference type="EC" id="2.7.13.3"/>
    </reaction>
</comment>
<comment type="caution">
    <text evidence="11">The sequence shown here is derived from an EMBL/GenBank/DDBJ whole genome shotgun (WGS) entry which is preliminary data.</text>
</comment>
<dbReference type="PANTHER" id="PTHR43065">
    <property type="entry name" value="SENSOR HISTIDINE KINASE"/>
    <property type="match status" value="1"/>
</dbReference>
<comment type="subcellular location">
    <subcellularLocation>
        <location evidence="2">Membrane</location>
    </subcellularLocation>
</comment>
<protein>
    <recommendedName>
        <fullName evidence="3">histidine kinase</fullName>
        <ecNumber evidence="3">2.7.13.3</ecNumber>
    </recommendedName>
</protein>
<feature type="transmembrane region" description="Helical" evidence="8">
    <location>
        <begin position="16"/>
        <end position="36"/>
    </location>
</feature>
<name>A0ABP7MR49_9GAMM</name>
<dbReference type="InterPro" id="IPR003661">
    <property type="entry name" value="HisK_dim/P_dom"/>
</dbReference>
<organism evidence="11 12">
    <name type="scientific">Litoribacillus peritrichatus</name>
    <dbReference type="NCBI Taxonomy" id="718191"/>
    <lineage>
        <taxon>Bacteria</taxon>
        <taxon>Pseudomonadati</taxon>
        <taxon>Pseudomonadota</taxon>
        <taxon>Gammaproteobacteria</taxon>
        <taxon>Oceanospirillales</taxon>
        <taxon>Oceanospirillaceae</taxon>
        <taxon>Litoribacillus</taxon>
    </lineage>
</organism>
<dbReference type="EC" id="2.7.13.3" evidence="3"/>
<keyword evidence="8" id="KW-1133">Transmembrane helix</keyword>
<keyword evidence="8" id="KW-0812">Transmembrane</keyword>
<dbReference type="RefSeq" id="WP_344798740.1">
    <property type="nucleotide sequence ID" value="NZ_BAABBN010000007.1"/>
</dbReference>
<feature type="domain" description="HAMP" evidence="10">
    <location>
        <begin position="232"/>
        <end position="286"/>
    </location>
</feature>
<dbReference type="SUPFAM" id="SSF47384">
    <property type="entry name" value="Homodimeric domain of signal transducing histidine kinase"/>
    <property type="match status" value="1"/>
</dbReference>
<keyword evidence="4" id="KW-0597">Phosphoprotein</keyword>
<dbReference type="Gene3D" id="6.10.340.10">
    <property type="match status" value="1"/>
</dbReference>
<dbReference type="SUPFAM" id="SSF158472">
    <property type="entry name" value="HAMP domain-like"/>
    <property type="match status" value="1"/>
</dbReference>
<dbReference type="EMBL" id="BAABBN010000007">
    <property type="protein sequence ID" value="GAA3926791.1"/>
    <property type="molecule type" value="Genomic_DNA"/>
</dbReference>
<sequence>MDVHGLGFKAQYGIRWRFAFAMIVLVLAVLALLTYFQISSQRQVLQSELQQRMSLMQDNLHHRAISVADQLKRRSEDDIASYNLFYLSNELKRYVQNTPELKYVVLLNKENKVVLHSLDPTLQQKYYSPAPNYKHQKVVLNALYANVENDDVVASNTIEASTELLEYEVPVNIGSTPWGRLILAYSLQNLRDEIARSQQDIEETIKSETLKTLVIVFIVLIVTYLVISQLSQRLSAPLIQLSKLSKQVAQGDFSISQHIRTKSKDEVGVLANNFADMAAKLQSSYAELEEYNATLERRVAQRTKALNDKNEELENALYELEESQQQLIQSEKMAALGQLVASIAHEVNTPLGAIQASVGNAENGYIAFIQNIDRFVALSSAEEKQFFVKLVSCAHVEPGLTTREERKIRRKVLNFLEEAGVEDAETMSETLAEMGIVEQLPEFLPMLRSPSCMSIIKQANELFSVRSSLDTIHTATSKASKVVFALKQFAHKDSSGEKIPADINQGINTVLVLYRGLLKHGCKVVKDFKELPAVICHPDEINQVWTNLIHNALQAMDNRGVLRLASCVEQDETGKPYVVVSITDNGPGIPDTLKNKVWETFFTTKPAGEGSGLGLGICKRIIDKHHGEMSFESVPGCTIFTVKLPVEPLV</sequence>
<dbReference type="InterPro" id="IPR036890">
    <property type="entry name" value="HATPase_C_sf"/>
</dbReference>
<keyword evidence="12" id="KW-1185">Reference proteome</keyword>
<dbReference type="CDD" id="cd00082">
    <property type="entry name" value="HisKA"/>
    <property type="match status" value="1"/>
</dbReference>
<evidence type="ECO:0000256" key="5">
    <source>
        <dbReference type="ARBA" id="ARBA00022679"/>
    </source>
</evidence>
<proteinExistence type="predicted"/>
<dbReference type="SMART" id="SM00304">
    <property type="entry name" value="HAMP"/>
    <property type="match status" value="1"/>
</dbReference>
<keyword evidence="5" id="KW-0808">Transferase</keyword>
<dbReference type="InterPro" id="IPR036097">
    <property type="entry name" value="HisK_dim/P_sf"/>
</dbReference>
<dbReference type="SMART" id="SM00387">
    <property type="entry name" value="HATPase_c"/>
    <property type="match status" value="1"/>
</dbReference>
<evidence type="ECO:0000256" key="2">
    <source>
        <dbReference type="ARBA" id="ARBA00004370"/>
    </source>
</evidence>
<accession>A0ABP7MR49</accession>
<evidence type="ECO:0000256" key="7">
    <source>
        <dbReference type="SAM" id="Coils"/>
    </source>
</evidence>
<feature type="domain" description="Histidine kinase" evidence="9">
    <location>
        <begin position="538"/>
        <end position="648"/>
    </location>
</feature>
<dbReference type="Pfam" id="PF02518">
    <property type="entry name" value="HATPase_c"/>
    <property type="match status" value="1"/>
</dbReference>
<evidence type="ECO:0000259" key="9">
    <source>
        <dbReference type="PROSITE" id="PS50109"/>
    </source>
</evidence>
<dbReference type="PROSITE" id="PS50109">
    <property type="entry name" value="HIS_KIN"/>
    <property type="match status" value="1"/>
</dbReference>
<reference evidence="12" key="1">
    <citation type="journal article" date="2019" name="Int. J. Syst. Evol. Microbiol.">
        <title>The Global Catalogue of Microorganisms (GCM) 10K type strain sequencing project: providing services to taxonomists for standard genome sequencing and annotation.</title>
        <authorList>
            <consortium name="The Broad Institute Genomics Platform"/>
            <consortium name="The Broad Institute Genome Sequencing Center for Infectious Disease"/>
            <person name="Wu L."/>
            <person name="Ma J."/>
        </authorList>
    </citation>
    <scope>NUCLEOTIDE SEQUENCE [LARGE SCALE GENOMIC DNA]</scope>
    <source>
        <strain evidence="12">JCM 17551</strain>
    </source>
</reference>
<feature type="transmembrane region" description="Helical" evidence="8">
    <location>
        <begin position="209"/>
        <end position="227"/>
    </location>
</feature>
<feature type="coiled-coil region" evidence="7">
    <location>
        <begin position="278"/>
        <end position="333"/>
    </location>
</feature>
<dbReference type="InterPro" id="IPR003660">
    <property type="entry name" value="HAMP_dom"/>
</dbReference>
<dbReference type="Gene3D" id="1.10.287.130">
    <property type="match status" value="1"/>
</dbReference>
<evidence type="ECO:0000256" key="3">
    <source>
        <dbReference type="ARBA" id="ARBA00012438"/>
    </source>
</evidence>
<gene>
    <name evidence="11" type="ORF">GCM10022277_23640</name>
</gene>
<dbReference type="Proteomes" id="UP001501565">
    <property type="component" value="Unassembled WGS sequence"/>
</dbReference>
<dbReference type="InterPro" id="IPR003594">
    <property type="entry name" value="HATPase_dom"/>
</dbReference>
<dbReference type="CDD" id="cd06225">
    <property type="entry name" value="HAMP"/>
    <property type="match status" value="1"/>
</dbReference>
<dbReference type="PANTHER" id="PTHR43065:SF48">
    <property type="entry name" value="HISTIDINE KINASE"/>
    <property type="match status" value="1"/>
</dbReference>
<keyword evidence="8" id="KW-0472">Membrane</keyword>
<evidence type="ECO:0000256" key="4">
    <source>
        <dbReference type="ARBA" id="ARBA00022553"/>
    </source>
</evidence>
<dbReference type="PROSITE" id="PS50885">
    <property type="entry name" value="HAMP"/>
    <property type="match status" value="1"/>
</dbReference>
<evidence type="ECO:0000256" key="1">
    <source>
        <dbReference type="ARBA" id="ARBA00000085"/>
    </source>
</evidence>
<keyword evidence="6" id="KW-0418">Kinase</keyword>
<dbReference type="PRINTS" id="PR00344">
    <property type="entry name" value="BCTRLSENSOR"/>
</dbReference>
<evidence type="ECO:0000313" key="12">
    <source>
        <dbReference type="Proteomes" id="UP001501565"/>
    </source>
</evidence>